<evidence type="ECO:0000256" key="1">
    <source>
        <dbReference type="SAM" id="MobiDB-lite"/>
    </source>
</evidence>
<evidence type="ECO:0000313" key="3">
    <source>
        <dbReference type="EMBL" id="TDD01280.1"/>
    </source>
</evidence>
<dbReference type="RefSeq" id="WP_132678566.1">
    <property type="nucleotide sequence ID" value="NZ_SMKS01000064.1"/>
</dbReference>
<protein>
    <submittedName>
        <fullName evidence="3">DNA-binding protein</fullName>
    </submittedName>
</protein>
<dbReference type="Pfam" id="PF12728">
    <property type="entry name" value="HTH_17"/>
    <property type="match status" value="1"/>
</dbReference>
<proteinExistence type="predicted"/>
<keyword evidence="3" id="KW-0238">DNA-binding</keyword>
<name>A0A4R4VMM5_9PSEU</name>
<dbReference type="GO" id="GO:0003677">
    <property type="term" value="F:DNA binding"/>
    <property type="evidence" value="ECO:0007669"/>
    <property type="project" value="UniProtKB-KW"/>
</dbReference>
<feature type="region of interest" description="Disordered" evidence="1">
    <location>
        <begin position="64"/>
        <end position="100"/>
    </location>
</feature>
<comment type="caution">
    <text evidence="3">The sequence shown here is derived from an EMBL/GenBank/DDBJ whole genome shotgun (WGS) entry which is preliminary data.</text>
</comment>
<organism evidence="3 4">
    <name type="scientific">Saccharopolyspora terrae</name>
    <dbReference type="NCBI Taxonomy" id="2530384"/>
    <lineage>
        <taxon>Bacteria</taxon>
        <taxon>Bacillati</taxon>
        <taxon>Actinomycetota</taxon>
        <taxon>Actinomycetes</taxon>
        <taxon>Pseudonocardiales</taxon>
        <taxon>Pseudonocardiaceae</taxon>
        <taxon>Saccharopolyspora</taxon>
    </lineage>
</organism>
<gene>
    <name evidence="3" type="ORF">E1181_25585</name>
</gene>
<sequence length="100" mass="11600">MSISDGSELQLYTKQEAAELLKVKVSWLERRCARRQVPFVMLSGQYRFTPEHLAEIVRLNEQPAGVSSISTERRKRRPRVAVRQPPDGFVPLRPRQRRAS</sequence>
<keyword evidence="4" id="KW-1185">Reference proteome</keyword>
<reference evidence="3 4" key="1">
    <citation type="submission" date="2019-03" db="EMBL/GenBank/DDBJ databases">
        <title>Draft genome sequences of novel Actinobacteria.</title>
        <authorList>
            <person name="Sahin N."/>
            <person name="Ay H."/>
            <person name="Saygin H."/>
        </authorList>
    </citation>
    <scope>NUCLEOTIDE SEQUENCE [LARGE SCALE GENOMIC DNA]</scope>
    <source>
        <strain evidence="3 4">16K309</strain>
    </source>
</reference>
<accession>A0A4R4VMM5</accession>
<dbReference type="Proteomes" id="UP000295674">
    <property type="component" value="Unassembled WGS sequence"/>
</dbReference>
<dbReference type="InterPro" id="IPR041657">
    <property type="entry name" value="HTH_17"/>
</dbReference>
<evidence type="ECO:0000259" key="2">
    <source>
        <dbReference type="Pfam" id="PF12728"/>
    </source>
</evidence>
<dbReference type="OrthoDB" id="3788906at2"/>
<dbReference type="AlphaFoldDB" id="A0A4R4VMM5"/>
<dbReference type="EMBL" id="SMKS01000064">
    <property type="protein sequence ID" value="TDD01280.1"/>
    <property type="molecule type" value="Genomic_DNA"/>
</dbReference>
<evidence type="ECO:0000313" key="4">
    <source>
        <dbReference type="Proteomes" id="UP000295674"/>
    </source>
</evidence>
<feature type="domain" description="Helix-turn-helix" evidence="2">
    <location>
        <begin position="11"/>
        <end position="55"/>
    </location>
</feature>